<feature type="region of interest" description="Disordered" evidence="1">
    <location>
        <begin position="1"/>
        <end position="52"/>
    </location>
</feature>
<dbReference type="AlphaFoldDB" id="A0A8S2WVJ3"/>
<dbReference type="EMBL" id="CAJOBI010137715">
    <property type="protein sequence ID" value="CAF4753422.1"/>
    <property type="molecule type" value="Genomic_DNA"/>
</dbReference>
<dbReference type="Proteomes" id="UP000681967">
    <property type="component" value="Unassembled WGS sequence"/>
</dbReference>
<evidence type="ECO:0000313" key="6">
    <source>
        <dbReference type="Proteomes" id="UP000681967"/>
    </source>
</evidence>
<organism evidence="2 6">
    <name type="scientific">Rotaria magnacalcarata</name>
    <dbReference type="NCBI Taxonomy" id="392030"/>
    <lineage>
        <taxon>Eukaryota</taxon>
        <taxon>Metazoa</taxon>
        <taxon>Spiralia</taxon>
        <taxon>Gnathifera</taxon>
        <taxon>Rotifera</taxon>
        <taxon>Eurotatoria</taxon>
        <taxon>Bdelloidea</taxon>
        <taxon>Philodinida</taxon>
        <taxon>Philodinidae</taxon>
        <taxon>Rotaria</taxon>
    </lineage>
</organism>
<evidence type="ECO:0000313" key="5">
    <source>
        <dbReference type="EMBL" id="CAF4987233.1"/>
    </source>
</evidence>
<accession>A0A8S2WVJ3</accession>
<feature type="non-terminal residue" evidence="2">
    <location>
        <position position="1"/>
    </location>
</feature>
<proteinExistence type="predicted"/>
<evidence type="ECO:0000313" key="3">
    <source>
        <dbReference type="EMBL" id="CAF4549096.1"/>
    </source>
</evidence>
<evidence type="ECO:0000313" key="4">
    <source>
        <dbReference type="EMBL" id="CAF4753422.1"/>
    </source>
</evidence>
<comment type="caution">
    <text evidence="2">The sequence shown here is derived from an EMBL/GenBank/DDBJ whole genome shotgun (WGS) entry which is preliminary data.</text>
</comment>
<sequence>MSSRRSSKALVPINPHRNFPDLELPAETPRSQRPVQQEWYDEMNKSRLTHVR</sequence>
<dbReference type="EMBL" id="CAJOBH010069320">
    <property type="protein sequence ID" value="CAF4464265.1"/>
    <property type="molecule type" value="Genomic_DNA"/>
</dbReference>
<protein>
    <submittedName>
        <fullName evidence="2">Uncharacterized protein</fullName>
    </submittedName>
</protein>
<evidence type="ECO:0000256" key="1">
    <source>
        <dbReference type="SAM" id="MobiDB-lite"/>
    </source>
</evidence>
<dbReference type="EMBL" id="CAJOBJ010202498">
    <property type="protein sequence ID" value="CAF4987233.1"/>
    <property type="molecule type" value="Genomic_DNA"/>
</dbReference>
<name>A0A8S2WVJ3_9BILA</name>
<dbReference type="EMBL" id="CAJOBJ010092365">
    <property type="protein sequence ID" value="CAF4549096.1"/>
    <property type="molecule type" value="Genomic_DNA"/>
</dbReference>
<dbReference type="Proteomes" id="UP000681720">
    <property type="component" value="Unassembled WGS sequence"/>
</dbReference>
<evidence type="ECO:0000313" key="2">
    <source>
        <dbReference type="EMBL" id="CAF4464265.1"/>
    </source>
</evidence>
<gene>
    <name evidence="2" type="ORF">BYL167_LOCUS34353</name>
    <name evidence="3" type="ORF">GIL414_LOCUS36760</name>
    <name evidence="5" type="ORF">GIL414_LOCUS56399</name>
    <name evidence="4" type="ORF">SMN809_LOCUS45228</name>
</gene>
<dbReference type="Proteomes" id="UP000676336">
    <property type="component" value="Unassembled WGS sequence"/>
</dbReference>
<reference evidence="2" key="1">
    <citation type="submission" date="2021-02" db="EMBL/GenBank/DDBJ databases">
        <authorList>
            <person name="Nowell W R."/>
        </authorList>
    </citation>
    <scope>NUCLEOTIDE SEQUENCE</scope>
</reference>